<dbReference type="RefSeq" id="WP_262067129.1">
    <property type="nucleotide sequence ID" value="NZ_JAMXOD010000023.1"/>
</dbReference>
<dbReference type="Proteomes" id="UP001523566">
    <property type="component" value="Unassembled WGS sequence"/>
</dbReference>
<sequence length="438" mass="50697">MIKLEELVKREKNETVIFLNTTNFHWVKMSKRKFNEETSTTERKEAFEKYLQERYQLLDETENKEDEIQSVYFSVTGKCNLNCSFCTMNSGPHVGTENDLTLQEIKEELIPKLRKLSLKKIVITGGEPLVRMDIEEVLSLFAAEFGREKIVFQTNGLLLSPEFIKRNFERIGILEVSIENLFDNPKLLARMETVFKAANESDVFLSLSYVIDQKSLLYVYKGIDLCHKYHAALTTRIVTLMGRAKEDKTAKELALSEYAHIKIQHEIISYLLKKQYLEETLAGSYLADLQPKQNCGAYGKILAIHPDGTTYMCGNFKDKKFSMGNIRQLSIEEIQVDLKNKKQAEKYQQIFRVDKNKGCIGCEYQYFCPGPCAAEMAESEDRLAGTDKCIYTKLMLDYAMYYYRRNESIESALTRIASYLNVVIFERFQGHKDFIKGE</sequence>
<organism evidence="9 10">
    <name type="scientific">Aequitasia blattaphilus</name>
    <dbReference type="NCBI Taxonomy" id="2949332"/>
    <lineage>
        <taxon>Bacteria</taxon>
        <taxon>Bacillati</taxon>
        <taxon>Bacillota</taxon>
        <taxon>Clostridia</taxon>
        <taxon>Lachnospirales</taxon>
        <taxon>Lachnospiraceae</taxon>
        <taxon>Aequitasia</taxon>
    </lineage>
</organism>
<evidence type="ECO:0000256" key="2">
    <source>
        <dbReference type="ARBA" id="ARBA00022485"/>
    </source>
</evidence>
<keyword evidence="4" id="KW-0479">Metal-binding</keyword>
<name>A0ABT1EBZ1_9FIRM</name>
<keyword evidence="10" id="KW-1185">Reference proteome</keyword>
<keyword evidence="6" id="KW-0408">Iron</keyword>
<dbReference type="SFLD" id="SFLDG01067">
    <property type="entry name" value="SPASM/twitch_domain_containing"/>
    <property type="match status" value="1"/>
</dbReference>
<accession>A0ABT1EBZ1</accession>
<evidence type="ECO:0000313" key="10">
    <source>
        <dbReference type="Proteomes" id="UP001523566"/>
    </source>
</evidence>
<dbReference type="InterPro" id="IPR058240">
    <property type="entry name" value="rSAM_sf"/>
</dbReference>
<evidence type="ECO:0000256" key="7">
    <source>
        <dbReference type="ARBA" id="ARBA00023014"/>
    </source>
</evidence>
<proteinExistence type="predicted"/>
<evidence type="ECO:0000256" key="3">
    <source>
        <dbReference type="ARBA" id="ARBA00022691"/>
    </source>
</evidence>
<keyword evidence="7" id="KW-0411">Iron-sulfur</keyword>
<dbReference type="InterPro" id="IPR007197">
    <property type="entry name" value="rSAM"/>
</dbReference>
<dbReference type="PROSITE" id="PS01305">
    <property type="entry name" value="MOAA_NIFB_PQQE"/>
    <property type="match status" value="1"/>
</dbReference>
<keyword evidence="3" id="KW-0949">S-adenosyl-L-methionine</keyword>
<dbReference type="CDD" id="cd01335">
    <property type="entry name" value="Radical_SAM"/>
    <property type="match status" value="1"/>
</dbReference>
<comment type="cofactor">
    <cofactor evidence="1">
        <name>[4Fe-4S] cluster</name>
        <dbReference type="ChEBI" id="CHEBI:49883"/>
    </cofactor>
</comment>
<gene>
    <name evidence="9" type="ORF">NK125_13160</name>
</gene>
<comment type="caution">
    <text evidence="9">The sequence shown here is derived from an EMBL/GenBank/DDBJ whole genome shotgun (WGS) entry which is preliminary data.</text>
</comment>
<evidence type="ECO:0000313" key="9">
    <source>
        <dbReference type="EMBL" id="MCP1103355.1"/>
    </source>
</evidence>
<dbReference type="Gene3D" id="3.20.20.70">
    <property type="entry name" value="Aldolase class I"/>
    <property type="match status" value="1"/>
</dbReference>
<evidence type="ECO:0000256" key="6">
    <source>
        <dbReference type="ARBA" id="ARBA00023004"/>
    </source>
</evidence>
<keyword evidence="2" id="KW-0004">4Fe-4S</keyword>
<dbReference type="InterPro" id="IPR023885">
    <property type="entry name" value="4Fe4S-binding_SPASM_dom"/>
</dbReference>
<reference evidence="9 10" key="1">
    <citation type="journal article" date="2022" name="Genome Biol. Evol.">
        <title>Host diet, physiology and behaviors set the stage for Lachnospiraceae cladogenesis.</title>
        <authorList>
            <person name="Vera-Ponce De Leon A."/>
            <person name="Schneider M."/>
            <person name="Jahnes B.C."/>
            <person name="Sadowski V."/>
            <person name="Camuy-Velez L.A."/>
            <person name="Duan J."/>
            <person name="Sabree Z.L."/>
        </authorList>
    </citation>
    <scope>NUCLEOTIDE SEQUENCE [LARGE SCALE GENOMIC DNA]</scope>
    <source>
        <strain evidence="9 10">PAL113</strain>
    </source>
</reference>
<dbReference type="SFLD" id="SFLDS00029">
    <property type="entry name" value="Radical_SAM"/>
    <property type="match status" value="1"/>
</dbReference>
<dbReference type="EMBL" id="JAMZFW010000023">
    <property type="protein sequence ID" value="MCP1103355.1"/>
    <property type="molecule type" value="Genomic_DNA"/>
</dbReference>
<dbReference type="NCBIfam" id="TIGR04085">
    <property type="entry name" value="rSAM_more_4Fe4S"/>
    <property type="match status" value="1"/>
</dbReference>
<dbReference type="InterPro" id="IPR013785">
    <property type="entry name" value="Aldolase_TIM"/>
</dbReference>
<evidence type="ECO:0000256" key="1">
    <source>
        <dbReference type="ARBA" id="ARBA00001966"/>
    </source>
</evidence>
<dbReference type="InterPro" id="IPR050377">
    <property type="entry name" value="Radical_SAM_PqqE_MftC-like"/>
</dbReference>
<evidence type="ECO:0000256" key="4">
    <source>
        <dbReference type="ARBA" id="ARBA00022723"/>
    </source>
</evidence>
<dbReference type="PANTHER" id="PTHR11228">
    <property type="entry name" value="RADICAL SAM DOMAIN PROTEIN"/>
    <property type="match status" value="1"/>
</dbReference>
<dbReference type="PANTHER" id="PTHR11228:SF7">
    <property type="entry name" value="PQQA PEPTIDE CYCLASE"/>
    <property type="match status" value="1"/>
</dbReference>
<dbReference type="SUPFAM" id="SSF102114">
    <property type="entry name" value="Radical SAM enzymes"/>
    <property type="match status" value="1"/>
</dbReference>
<dbReference type="PROSITE" id="PS51918">
    <property type="entry name" value="RADICAL_SAM"/>
    <property type="match status" value="1"/>
</dbReference>
<feature type="domain" description="Radical SAM core" evidence="8">
    <location>
        <begin position="63"/>
        <end position="271"/>
    </location>
</feature>
<evidence type="ECO:0000256" key="5">
    <source>
        <dbReference type="ARBA" id="ARBA00023002"/>
    </source>
</evidence>
<keyword evidence="5" id="KW-0560">Oxidoreductase</keyword>
<dbReference type="Pfam" id="PF04055">
    <property type="entry name" value="Radical_SAM"/>
    <property type="match status" value="1"/>
</dbReference>
<evidence type="ECO:0000259" key="8">
    <source>
        <dbReference type="PROSITE" id="PS51918"/>
    </source>
</evidence>
<dbReference type="InterPro" id="IPR000385">
    <property type="entry name" value="MoaA_NifB_PqqE_Fe-S-bd_CS"/>
</dbReference>
<dbReference type="Pfam" id="PF13186">
    <property type="entry name" value="SPASM"/>
    <property type="match status" value="1"/>
</dbReference>
<protein>
    <submittedName>
        <fullName evidence="9">Radical SAM protein</fullName>
    </submittedName>
</protein>